<feature type="domain" description="SSD" evidence="8">
    <location>
        <begin position="936"/>
        <end position="1064"/>
    </location>
</feature>
<dbReference type="Gene3D" id="1.20.1640.10">
    <property type="entry name" value="Multidrug efflux transporter AcrB transmembrane domain"/>
    <property type="match status" value="2"/>
</dbReference>
<keyword evidence="4 7" id="KW-0812">Transmembrane</keyword>
<comment type="similarity">
    <text evidence="2">Belongs to the resistance-nodulation-cell division (RND) (TC 2.A.6) family. MmpL subfamily.</text>
</comment>
<organism evidence="9">
    <name type="scientific">Sporolactobacillus sp. Y61</name>
    <dbReference type="NCBI Taxonomy" id="3160863"/>
    <lineage>
        <taxon>Bacteria</taxon>
        <taxon>Bacillati</taxon>
        <taxon>Bacillota</taxon>
        <taxon>Bacilli</taxon>
        <taxon>Bacillales</taxon>
        <taxon>Sporolactobacillaceae</taxon>
        <taxon>Sporolactobacillus</taxon>
    </lineage>
</organism>
<protein>
    <submittedName>
        <fullName evidence="9">MMPL family transporter</fullName>
    </submittedName>
</protein>
<feature type="transmembrane region" description="Helical" evidence="7">
    <location>
        <begin position="352"/>
        <end position="376"/>
    </location>
</feature>
<dbReference type="InterPro" id="IPR000731">
    <property type="entry name" value="SSD"/>
</dbReference>
<dbReference type="Gene3D" id="1.10.287.950">
    <property type="entry name" value="Methyl-accepting chemotaxis protein"/>
    <property type="match status" value="2"/>
</dbReference>
<evidence type="ECO:0000256" key="7">
    <source>
        <dbReference type="SAM" id="Phobius"/>
    </source>
</evidence>
<gene>
    <name evidence="9" type="ORF">ABNN70_04475</name>
</gene>
<evidence type="ECO:0000256" key="5">
    <source>
        <dbReference type="ARBA" id="ARBA00022989"/>
    </source>
</evidence>
<dbReference type="InterPro" id="IPR050545">
    <property type="entry name" value="Mycobact_MmpL"/>
</dbReference>
<dbReference type="EMBL" id="CP159510">
    <property type="protein sequence ID" value="XCJ17741.1"/>
    <property type="molecule type" value="Genomic_DNA"/>
</dbReference>
<evidence type="ECO:0000313" key="9">
    <source>
        <dbReference type="EMBL" id="XCJ17741.1"/>
    </source>
</evidence>
<comment type="subcellular location">
    <subcellularLocation>
        <location evidence="1">Cell membrane</location>
        <topology evidence="1">Multi-pass membrane protein</topology>
    </subcellularLocation>
</comment>
<evidence type="ECO:0000256" key="2">
    <source>
        <dbReference type="ARBA" id="ARBA00010157"/>
    </source>
</evidence>
<feature type="transmembrane region" description="Helical" evidence="7">
    <location>
        <begin position="175"/>
        <end position="195"/>
    </location>
</feature>
<accession>A0AAU8IHE4</accession>
<feature type="transmembrane region" description="Helical" evidence="7">
    <location>
        <begin position="1006"/>
        <end position="1028"/>
    </location>
</feature>
<feature type="transmembrane region" description="Helical" evidence="7">
    <location>
        <begin position="907"/>
        <end position="926"/>
    </location>
</feature>
<dbReference type="PROSITE" id="PS50156">
    <property type="entry name" value="SSD"/>
    <property type="match status" value="1"/>
</dbReference>
<dbReference type="SUPFAM" id="SSF82866">
    <property type="entry name" value="Multidrug efflux transporter AcrB transmembrane domain"/>
    <property type="match status" value="2"/>
</dbReference>
<evidence type="ECO:0000256" key="1">
    <source>
        <dbReference type="ARBA" id="ARBA00004651"/>
    </source>
</evidence>
<feature type="transmembrane region" description="Helical" evidence="7">
    <location>
        <begin position="933"/>
        <end position="953"/>
    </location>
</feature>
<keyword evidence="5 7" id="KW-1133">Transmembrane helix</keyword>
<feature type="transmembrane region" description="Helical" evidence="7">
    <location>
        <begin position="202"/>
        <end position="223"/>
    </location>
</feature>
<name>A0AAU8IHE4_9BACL</name>
<feature type="transmembrane region" description="Helical" evidence="7">
    <location>
        <begin position="1034"/>
        <end position="1058"/>
    </location>
</feature>
<evidence type="ECO:0000259" key="8">
    <source>
        <dbReference type="PROSITE" id="PS50156"/>
    </source>
</evidence>
<dbReference type="SUPFAM" id="SSF58104">
    <property type="entry name" value="Methyl-accepting chemotaxis protein (MCP) signaling domain"/>
    <property type="match status" value="2"/>
</dbReference>
<keyword evidence="6 7" id="KW-0472">Membrane</keyword>
<keyword evidence="3" id="KW-1003">Cell membrane</keyword>
<evidence type="ECO:0000256" key="6">
    <source>
        <dbReference type="ARBA" id="ARBA00023136"/>
    </source>
</evidence>
<evidence type="ECO:0000256" key="3">
    <source>
        <dbReference type="ARBA" id="ARBA00022475"/>
    </source>
</evidence>
<dbReference type="AlphaFoldDB" id="A0AAU8IHE4"/>
<reference evidence="9" key="1">
    <citation type="submission" date="2024-06" db="EMBL/GenBank/DDBJ databases">
        <authorList>
            <person name="Fan A."/>
            <person name="Zhang F.Y."/>
            <person name="Zhang L."/>
        </authorList>
    </citation>
    <scope>NUCLEOTIDE SEQUENCE</scope>
    <source>
        <strain evidence="9">Y61</strain>
    </source>
</reference>
<dbReference type="Pfam" id="PF03176">
    <property type="entry name" value="MMPL"/>
    <property type="match status" value="2"/>
</dbReference>
<dbReference type="PANTHER" id="PTHR33406:SF6">
    <property type="entry name" value="MEMBRANE PROTEIN YDGH-RELATED"/>
    <property type="match status" value="1"/>
</dbReference>
<feature type="transmembrane region" description="Helical" evidence="7">
    <location>
        <begin position="235"/>
        <end position="254"/>
    </location>
</feature>
<proteinExistence type="inferred from homology"/>
<dbReference type="RefSeq" id="WP_353948861.1">
    <property type="nucleotide sequence ID" value="NZ_CP159510.1"/>
</dbReference>
<feature type="transmembrane region" description="Helical" evidence="7">
    <location>
        <begin position="283"/>
        <end position="302"/>
    </location>
</feature>
<dbReference type="GO" id="GO:0005886">
    <property type="term" value="C:plasma membrane"/>
    <property type="evidence" value="ECO:0007669"/>
    <property type="project" value="UniProtKB-SubCell"/>
</dbReference>
<feature type="transmembrane region" description="Helical" evidence="7">
    <location>
        <begin position="308"/>
        <end position="331"/>
    </location>
</feature>
<dbReference type="PANTHER" id="PTHR33406">
    <property type="entry name" value="MEMBRANE PROTEIN MJ1562-RELATED"/>
    <property type="match status" value="1"/>
</dbReference>
<dbReference type="InterPro" id="IPR004869">
    <property type="entry name" value="MMPL_dom"/>
</dbReference>
<evidence type="ECO:0000256" key="4">
    <source>
        <dbReference type="ARBA" id="ARBA00022692"/>
    </source>
</evidence>
<feature type="transmembrane region" description="Helical" evidence="7">
    <location>
        <begin position="965"/>
        <end position="985"/>
    </location>
</feature>
<sequence length="1093" mass="119974">MKTIFKLRWILITVWVAALVALVLTAPNMGQLVRDKANYDLPDEYSSSVAADLQKELEGADSGDTYIAVFHRDQPLTEKNMSAIEDTMNRIRDQQNRLHIAKITDSFENRDLEKQLLSENKHTLIAMLRIDQVKGQTTGDLRKPIDREIQTDGINTYLTGSPLIVDDMSQAAQDGLHKTEGITVIFILVVLVLVFRSAIAPFVPLVTVGASYVAAQAVVSFMVRYFNFPVSNFTQIFMVVVMFGIGTDYCILLLSRFKEELAATGYDKRQATMNTFRTAGKTVLQSGTPVFIAFMALSFVQFSVYKSAVAVGVGIIFLLLAIFTLLPVFMISLGSKLFWPMNSRIRQSKSRIWASAGHLAFTRPIIALLIIGIFTIPPIIAYGGQLSFNSPEDIPDKYMSKQGFNVVSKDFGPGNISPTTIYLKNDDNMRTTDYVALMEKISADLSTVPHVDSVLSVSRPLGDRLNDIYVNNQADKMKNGLNRASSGLGTIGHDLNDASRQIDSSQPKLDSAISDVDRLQSGTQQTADGVGRMQDALKQITDGIHSGSAGTAEIRNHVAAARGQLKELQSGEAQIQQGYQEIAANLEKISDQLNQFSSAGQTHPAIDTSQLEKLMGSIQTTMKTLNDQDIPGYMATHPDWRQDPAFLKILSDLQQLEKLNQLPATLQDIEKEAQSQILQQTKNAETQINELNHGIRQLADAMNRLNAESEKVSGGLDQFHKGLSQLDTGLSQLESGLNRAGDGQDQVIAGIPQVTGALDQIASGQGQIKAGFGQVRGQMGTLSDGLSQGSEGAGKIRNGINSANQVVTDWSKLSYSQSGIYVPQSIFDNSDFNKSLDTYISEDGKVASIQVISTLDPYANQSFGYFNELKDEISSSLKGTKLENAKIGIGGVASGNADTQQMSEEDYTRVVIFVLIGVFMALVVVLRSLTMPLYLMASLLLTYFASLGFGELIFTKIFDYSGLSWVAPFFTFIVLMALGIDYSIFLMTRFNEYAQRSIRERMLLTLWHMGGVIFSAVIILGGTFAAMLPSGMLSLIEIASIVVIGLLLYAFIVLPLFVPVMVKLFGRGNWWPFYSGKSEKMLHSDTHSVTTDN</sequence>